<evidence type="ECO:0000256" key="1">
    <source>
        <dbReference type="SAM" id="MobiDB-lite"/>
    </source>
</evidence>
<reference evidence="2" key="1">
    <citation type="journal article" date="2015" name="Proc. Natl. Acad. Sci. U.S.A.">
        <title>Networks of energetic and metabolic interactions define dynamics in microbial communities.</title>
        <authorList>
            <person name="Embree M."/>
            <person name="Liu J.K."/>
            <person name="Al-Bassam M.M."/>
            <person name="Zengler K."/>
        </authorList>
    </citation>
    <scope>NUCLEOTIDE SEQUENCE</scope>
</reference>
<organism evidence="2">
    <name type="scientific">hydrocarbon metagenome</name>
    <dbReference type="NCBI Taxonomy" id="938273"/>
    <lineage>
        <taxon>unclassified sequences</taxon>
        <taxon>metagenomes</taxon>
        <taxon>ecological metagenomes</taxon>
    </lineage>
</organism>
<dbReference type="EMBL" id="LNQE01000353">
    <property type="protein sequence ID" value="KUG27201.1"/>
    <property type="molecule type" value="Genomic_DNA"/>
</dbReference>
<feature type="region of interest" description="Disordered" evidence="1">
    <location>
        <begin position="1"/>
        <end position="29"/>
    </location>
</feature>
<comment type="caution">
    <text evidence="2">The sequence shown here is derived from an EMBL/GenBank/DDBJ whole genome shotgun (WGS) entry which is preliminary data.</text>
</comment>
<sequence length="42" mass="4353">MTFPGDAGRGHRGAGFAPAPDRQCPDVLAGPHVARLRGIRNG</sequence>
<protein>
    <submittedName>
        <fullName evidence="2">Uncharacterized protein</fullName>
    </submittedName>
</protein>
<gene>
    <name evidence="2" type="ORF">ASZ90_002964</name>
</gene>
<evidence type="ECO:0000313" key="2">
    <source>
        <dbReference type="EMBL" id="KUG27201.1"/>
    </source>
</evidence>
<name>A0A0W8G2C8_9ZZZZ</name>
<accession>A0A0W8G2C8</accession>
<dbReference type="AlphaFoldDB" id="A0A0W8G2C8"/>
<proteinExistence type="predicted"/>